<dbReference type="EMBL" id="FBWG01000041">
    <property type="protein sequence ID" value="CUX57264.1"/>
    <property type="molecule type" value="Genomic_DNA"/>
</dbReference>
<reference evidence="2 3" key="1">
    <citation type="submission" date="2016-01" db="EMBL/GenBank/DDBJ databases">
        <authorList>
            <person name="Oliw E.H."/>
        </authorList>
    </citation>
    <scope>NUCLEOTIDE SEQUENCE [LARGE SCALE GENOMIC DNA]</scope>
    <source>
        <strain evidence="2 3">Zutra 3-1</strain>
    </source>
</reference>
<protein>
    <submittedName>
        <fullName evidence="2">Uncharacterized protein</fullName>
    </submittedName>
</protein>
<dbReference type="AlphaFoldDB" id="A0A1S7RTC4"/>
<feature type="signal peptide" evidence="1">
    <location>
        <begin position="1"/>
        <end position="31"/>
    </location>
</feature>
<evidence type="ECO:0000313" key="3">
    <source>
        <dbReference type="Proteomes" id="UP000191987"/>
    </source>
</evidence>
<proteinExistence type="predicted"/>
<feature type="chain" id="PRO_5012345502" evidence="1">
    <location>
        <begin position="32"/>
        <end position="177"/>
    </location>
</feature>
<evidence type="ECO:0000256" key="1">
    <source>
        <dbReference type="SAM" id="SignalP"/>
    </source>
</evidence>
<sequence length="177" mass="19278">MKNGACTFRRRHLKVSTISCFAAFLSVGEAAATPADMTVERLLTICEAPTVQEAMVNGDKLDWKRLTDAEIDEWRRSFVGYNNGSVDVVGWRHEREGGAELLSFWIAAGPNGHKACAYTTSRPSGFLDALSDRFGAPDNLDKNDVIESVTAGWKRGAVDYSFVQVGASAVINISSSR</sequence>
<keyword evidence="1" id="KW-0732">Signal</keyword>
<name>A0A1S7RTC4_9HYPH</name>
<dbReference type="Proteomes" id="UP000191987">
    <property type="component" value="Unassembled WGS sequence"/>
</dbReference>
<dbReference type="RefSeq" id="WP_080821094.1">
    <property type="nucleotide sequence ID" value="NZ_LT009749.1"/>
</dbReference>
<gene>
    <name evidence="2" type="ORF">AGR7C_Lc220145</name>
</gene>
<organism evidence="2 3">
    <name type="scientific">Agrobacterium deltaense Zutra 3/1</name>
    <dbReference type="NCBI Taxonomy" id="1183427"/>
    <lineage>
        <taxon>Bacteria</taxon>
        <taxon>Pseudomonadati</taxon>
        <taxon>Pseudomonadota</taxon>
        <taxon>Alphaproteobacteria</taxon>
        <taxon>Hyphomicrobiales</taxon>
        <taxon>Rhizobiaceae</taxon>
        <taxon>Rhizobium/Agrobacterium group</taxon>
        <taxon>Agrobacterium</taxon>
    </lineage>
</organism>
<accession>A0A1S7RTC4</accession>
<evidence type="ECO:0000313" key="2">
    <source>
        <dbReference type="EMBL" id="CUX57264.1"/>
    </source>
</evidence>